<evidence type="ECO:0000313" key="4">
    <source>
        <dbReference type="EMBL" id="KEI43946.1"/>
    </source>
</evidence>
<dbReference type="PANTHER" id="PTHR10314">
    <property type="entry name" value="CYSTATHIONINE BETA-SYNTHASE"/>
    <property type="match status" value="1"/>
</dbReference>
<evidence type="ECO:0000313" key="5">
    <source>
        <dbReference type="Proteomes" id="UP000031419"/>
    </source>
</evidence>
<accession>A0A073AX79</accession>
<dbReference type="EMBL" id="JNVU01000031">
    <property type="protein sequence ID" value="KEI43946.1"/>
    <property type="molecule type" value="Genomic_DNA"/>
</dbReference>
<dbReference type="AlphaFoldDB" id="A0A073AX79"/>
<dbReference type="SUPFAM" id="SSF53686">
    <property type="entry name" value="Tryptophan synthase beta subunit-like PLP-dependent enzymes"/>
    <property type="match status" value="1"/>
</dbReference>
<organism evidence="4 5">
    <name type="scientific">Saccharopolyspora rectivirgula</name>
    <dbReference type="NCBI Taxonomy" id="28042"/>
    <lineage>
        <taxon>Bacteria</taxon>
        <taxon>Bacillati</taxon>
        <taxon>Actinomycetota</taxon>
        <taxon>Actinomycetes</taxon>
        <taxon>Pseudonocardiales</taxon>
        <taxon>Pseudonocardiaceae</taxon>
        <taxon>Saccharopolyspora</taxon>
    </lineage>
</organism>
<protein>
    <submittedName>
        <fullName evidence="4">Pyridoxal-5'-phosphate-dependent protein subunit beta</fullName>
    </submittedName>
</protein>
<dbReference type="Gene3D" id="3.40.50.1100">
    <property type="match status" value="2"/>
</dbReference>
<keyword evidence="2" id="KW-0663">Pyridoxal phosphate</keyword>
<comment type="cofactor">
    <cofactor evidence="1">
        <name>pyridoxal 5'-phosphate</name>
        <dbReference type="ChEBI" id="CHEBI:597326"/>
    </cofactor>
</comment>
<dbReference type="InterPro" id="IPR050214">
    <property type="entry name" value="Cys_Synth/Cystath_Beta-Synth"/>
</dbReference>
<reference evidence="4 5" key="1">
    <citation type="submission" date="2014-06" db="EMBL/GenBank/DDBJ databases">
        <title>Saccharopolyspora rectivirgula DSM-43113 Genome sequencing.</title>
        <authorList>
            <person name="Barrera C."/>
            <person name="Millon L."/>
            <person name="Rognon B."/>
            <person name="Zaugg C."/>
            <person name="Monod M."/>
        </authorList>
    </citation>
    <scope>NUCLEOTIDE SEQUENCE [LARGE SCALE GENOMIC DNA]</scope>
    <source>
        <strain evidence="4 5">DSM 43113</strain>
    </source>
</reference>
<dbReference type="InterPro" id="IPR036052">
    <property type="entry name" value="TrpB-like_PALP_sf"/>
</dbReference>
<evidence type="ECO:0000259" key="3">
    <source>
        <dbReference type="Pfam" id="PF00291"/>
    </source>
</evidence>
<dbReference type="Proteomes" id="UP000031419">
    <property type="component" value="Unassembled WGS sequence"/>
</dbReference>
<name>A0A073AX79_9PSEU</name>
<proteinExistence type="predicted"/>
<sequence length="357" mass="38347">MPRCESLLDLIGNTPVLRVRTPFPKQHPGFWAKLEGCTPGGMKARAALSMIQGARFRGELAPGGTVVESSSGTLALGLAFVGTALGHPVAIVADREIDAMTRNLLRSYGAELSVVSTPHPTGGWQRARLDRVHELLARLPQAYWPDQYNNPDNALGYRELGLELVEQCGELDAVVCSVGTGGHSAGIASVVREIFPDARIIGVDTPGSAIFGQPNRHRVMRGLGSSIHPANVCYEAFDEVHWVGPAESVQACRSIAADTFVAGGWSTGAVGLVAAWCAWELGTDRVAAVFPDGPHRYWHTVYDDDFCRRNGLDGPTRTKPIEVDTPADAGAEGWFRCRNVQDPCALRTRGKPCPLCG</sequence>
<evidence type="ECO:0000256" key="1">
    <source>
        <dbReference type="ARBA" id="ARBA00001933"/>
    </source>
</evidence>
<dbReference type="CDD" id="cd01561">
    <property type="entry name" value="CBS_like"/>
    <property type="match status" value="1"/>
</dbReference>
<dbReference type="eggNOG" id="COG0031">
    <property type="taxonomic scope" value="Bacteria"/>
</dbReference>
<evidence type="ECO:0000256" key="2">
    <source>
        <dbReference type="ARBA" id="ARBA00022898"/>
    </source>
</evidence>
<dbReference type="InterPro" id="IPR001926">
    <property type="entry name" value="TrpB-like_PALP"/>
</dbReference>
<dbReference type="Pfam" id="PF00291">
    <property type="entry name" value="PALP"/>
    <property type="match status" value="1"/>
</dbReference>
<gene>
    <name evidence="4" type="ORF">GU90_13340</name>
</gene>
<comment type="caution">
    <text evidence="4">The sequence shown here is derived from an EMBL/GenBank/DDBJ whole genome shotgun (WGS) entry which is preliminary data.</text>
</comment>
<keyword evidence="5" id="KW-1185">Reference proteome</keyword>
<dbReference type="GO" id="GO:1901605">
    <property type="term" value="P:alpha-amino acid metabolic process"/>
    <property type="evidence" value="ECO:0007669"/>
    <property type="project" value="UniProtKB-ARBA"/>
</dbReference>
<dbReference type="STRING" id="28042.GU90_13340"/>
<feature type="domain" description="Tryptophan synthase beta chain-like PALP" evidence="3">
    <location>
        <begin position="9"/>
        <end position="292"/>
    </location>
</feature>